<protein>
    <submittedName>
        <fullName evidence="2">Uncharacterized protein</fullName>
    </submittedName>
</protein>
<feature type="transmembrane region" description="Helical" evidence="1">
    <location>
        <begin position="39"/>
        <end position="59"/>
    </location>
</feature>
<dbReference type="EMBL" id="CACRTO010000005">
    <property type="protein sequence ID" value="VYT68782.1"/>
    <property type="molecule type" value="Genomic_DNA"/>
</dbReference>
<evidence type="ECO:0000256" key="1">
    <source>
        <dbReference type="SAM" id="Phobius"/>
    </source>
</evidence>
<dbReference type="AlphaFoldDB" id="A0A6N2YUB1"/>
<name>A0A6N2YUB1_9CLOT</name>
<keyword evidence="1" id="KW-0812">Transmembrane</keyword>
<keyword evidence="1" id="KW-1133">Transmembrane helix</keyword>
<gene>
    <name evidence="2" type="ORF">CTLFYP3_00439</name>
</gene>
<sequence>MSKKDDYIYSYIDKEMIDTKEGPKFDSERYKKKKSEKSVIMAIIVGSLLGVLLLAIMIMKDIVKDNLSSDVFKNIRNTLPYTRNELIEEVDELLNTSKNIVEDTNKIINDIATAYSNKDFSEATKNKMENTLAEVKKHNLDSYTDGEYQNIKTKITSHINLAENCFDYYKGLNSQSNEASNYLNNIINEKMKYIKSYDEDVKSTITNAGLEYEILENGSIKFY</sequence>
<reference evidence="2" key="1">
    <citation type="submission" date="2019-11" db="EMBL/GenBank/DDBJ databases">
        <authorList>
            <person name="Feng L."/>
        </authorList>
    </citation>
    <scope>NUCLEOTIDE SEQUENCE</scope>
    <source>
        <strain evidence="2">CTertiumLFYP3</strain>
    </source>
</reference>
<organism evidence="2">
    <name type="scientific">Clostridium tertium</name>
    <dbReference type="NCBI Taxonomy" id="1559"/>
    <lineage>
        <taxon>Bacteria</taxon>
        <taxon>Bacillati</taxon>
        <taxon>Bacillota</taxon>
        <taxon>Clostridia</taxon>
        <taxon>Eubacteriales</taxon>
        <taxon>Clostridiaceae</taxon>
        <taxon>Clostridium</taxon>
    </lineage>
</organism>
<dbReference type="RefSeq" id="WP_156624535.1">
    <property type="nucleotide sequence ID" value="NZ_CACRTO010000005.1"/>
</dbReference>
<accession>A0A6N2YUB1</accession>
<proteinExistence type="predicted"/>
<evidence type="ECO:0000313" key="2">
    <source>
        <dbReference type="EMBL" id="VYT68782.1"/>
    </source>
</evidence>
<keyword evidence="1" id="KW-0472">Membrane</keyword>